<comment type="similarity">
    <text evidence="2">Belongs to the cytochrome P450 family.</text>
</comment>
<comment type="caution">
    <text evidence="8">The sequence shown here is derived from an EMBL/GenBank/DDBJ whole genome shotgun (WGS) entry which is preliminary data.</text>
</comment>
<evidence type="ECO:0000313" key="9">
    <source>
        <dbReference type="Proteomes" id="UP000605986"/>
    </source>
</evidence>
<proteinExistence type="inferred from homology"/>
<dbReference type="Proteomes" id="UP000605986">
    <property type="component" value="Unassembled WGS sequence"/>
</dbReference>
<dbReference type="Pfam" id="PF00067">
    <property type="entry name" value="p450"/>
    <property type="match status" value="1"/>
</dbReference>
<dbReference type="InterPro" id="IPR050121">
    <property type="entry name" value="Cytochrome_P450_monoxygenase"/>
</dbReference>
<name>A0A8H4KR05_9HYPO</name>
<dbReference type="GO" id="GO:0016705">
    <property type="term" value="F:oxidoreductase activity, acting on paired donors, with incorporation or reduction of molecular oxygen"/>
    <property type="evidence" value="ECO:0007669"/>
    <property type="project" value="InterPro"/>
</dbReference>
<evidence type="ECO:0000256" key="6">
    <source>
        <dbReference type="ARBA" id="ARBA00023004"/>
    </source>
</evidence>
<evidence type="ECO:0000256" key="4">
    <source>
        <dbReference type="ARBA" id="ARBA00022723"/>
    </source>
</evidence>
<dbReference type="OrthoDB" id="1470350at2759"/>
<evidence type="ECO:0000256" key="7">
    <source>
        <dbReference type="ARBA" id="ARBA00023033"/>
    </source>
</evidence>
<keyword evidence="5" id="KW-0560">Oxidoreductase</keyword>
<evidence type="ECO:0000256" key="5">
    <source>
        <dbReference type="ARBA" id="ARBA00023002"/>
    </source>
</evidence>
<dbReference type="Gene3D" id="1.10.630.10">
    <property type="entry name" value="Cytochrome P450"/>
    <property type="match status" value="1"/>
</dbReference>
<dbReference type="PANTHER" id="PTHR24305:SF29">
    <property type="entry name" value="BENZOATE-PARA-HYDROXYLASE"/>
    <property type="match status" value="1"/>
</dbReference>
<evidence type="ECO:0000256" key="2">
    <source>
        <dbReference type="ARBA" id="ARBA00010617"/>
    </source>
</evidence>
<keyword evidence="3" id="KW-0349">Heme</keyword>
<dbReference type="EMBL" id="JAADJG010000118">
    <property type="protein sequence ID" value="KAF4454640.1"/>
    <property type="molecule type" value="Genomic_DNA"/>
</dbReference>
<dbReference type="PANTHER" id="PTHR24305">
    <property type="entry name" value="CYTOCHROME P450"/>
    <property type="match status" value="1"/>
</dbReference>
<dbReference type="AlphaFoldDB" id="A0A8H4KR05"/>
<comment type="cofactor">
    <cofactor evidence="1">
        <name>heme</name>
        <dbReference type="ChEBI" id="CHEBI:30413"/>
    </cofactor>
</comment>
<dbReference type="InterPro" id="IPR001128">
    <property type="entry name" value="Cyt_P450"/>
</dbReference>
<dbReference type="SUPFAM" id="SSF48264">
    <property type="entry name" value="Cytochrome P450"/>
    <property type="match status" value="1"/>
</dbReference>
<keyword evidence="4" id="KW-0479">Metal-binding</keyword>
<keyword evidence="7" id="KW-0503">Monooxygenase</keyword>
<accession>A0A8H4KR05</accession>
<keyword evidence="9" id="KW-1185">Reference proteome</keyword>
<protein>
    <submittedName>
        <fullName evidence="8">Uncharacterized protein</fullName>
    </submittedName>
</protein>
<dbReference type="GO" id="GO:0020037">
    <property type="term" value="F:heme binding"/>
    <property type="evidence" value="ECO:0007669"/>
    <property type="project" value="InterPro"/>
</dbReference>
<dbReference type="GO" id="GO:0005506">
    <property type="term" value="F:iron ion binding"/>
    <property type="evidence" value="ECO:0007669"/>
    <property type="project" value="InterPro"/>
</dbReference>
<keyword evidence="6" id="KW-0408">Iron</keyword>
<evidence type="ECO:0000256" key="3">
    <source>
        <dbReference type="ARBA" id="ARBA00022617"/>
    </source>
</evidence>
<gene>
    <name evidence="8" type="ORF">F53441_2874</name>
</gene>
<sequence>MEFAEHTALARIEYEDTSIQDFMSYVLRHNDEKGITTYLLLKNPDKLKKLKNKIYSAFNLEEEITITQANQLKYMLAAFNEGFRIYPPVAIGLLRLAPANGEFIDGYWIPENFICLIGQHTTQN</sequence>
<evidence type="ECO:0000313" key="8">
    <source>
        <dbReference type="EMBL" id="KAF4454640.1"/>
    </source>
</evidence>
<evidence type="ECO:0000256" key="1">
    <source>
        <dbReference type="ARBA" id="ARBA00001971"/>
    </source>
</evidence>
<organism evidence="8 9">
    <name type="scientific">Fusarium austroafricanum</name>
    <dbReference type="NCBI Taxonomy" id="2364996"/>
    <lineage>
        <taxon>Eukaryota</taxon>
        <taxon>Fungi</taxon>
        <taxon>Dikarya</taxon>
        <taxon>Ascomycota</taxon>
        <taxon>Pezizomycotina</taxon>
        <taxon>Sordariomycetes</taxon>
        <taxon>Hypocreomycetidae</taxon>
        <taxon>Hypocreales</taxon>
        <taxon>Nectriaceae</taxon>
        <taxon>Fusarium</taxon>
        <taxon>Fusarium concolor species complex</taxon>
    </lineage>
</organism>
<reference evidence="8" key="1">
    <citation type="submission" date="2020-01" db="EMBL/GenBank/DDBJ databases">
        <title>Identification and distribution of gene clusters putatively required for synthesis of sphingolipid metabolism inhibitors in phylogenetically diverse species of the filamentous fungus Fusarium.</title>
        <authorList>
            <person name="Kim H.-S."/>
            <person name="Busman M."/>
            <person name="Brown D.W."/>
            <person name="Divon H."/>
            <person name="Uhlig S."/>
            <person name="Proctor R.H."/>
        </authorList>
    </citation>
    <scope>NUCLEOTIDE SEQUENCE</scope>
    <source>
        <strain evidence="8">NRRL 53441</strain>
    </source>
</reference>
<dbReference type="InterPro" id="IPR036396">
    <property type="entry name" value="Cyt_P450_sf"/>
</dbReference>
<dbReference type="GO" id="GO:0004497">
    <property type="term" value="F:monooxygenase activity"/>
    <property type="evidence" value="ECO:0007669"/>
    <property type="project" value="UniProtKB-KW"/>
</dbReference>